<gene>
    <name evidence="1" type="ORF">KTC_34850</name>
</gene>
<sequence length="67" mass="7736">MATVYKAEQRPTIQVVVRLRKADYHETALQMTLIRLEQGSPEQAVLAAEKRHQELTESNRRYQGLSP</sequence>
<evidence type="ECO:0000313" key="1">
    <source>
        <dbReference type="EMBL" id="BBH88734.1"/>
    </source>
</evidence>
<protein>
    <submittedName>
        <fullName evidence="1">Uncharacterized protein</fullName>
    </submittedName>
</protein>
<dbReference type="AlphaFoldDB" id="A0A455SUB4"/>
<organism evidence="1">
    <name type="scientific">Thermosporothrix sp. COM3</name>
    <dbReference type="NCBI Taxonomy" id="2490863"/>
    <lineage>
        <taxon>Bacteria</taxon>
        <taxon>Bacillati</taxon>
        <taxon>Chloroflexota</taxon>
        <taxon>Ktedonobacteria</taxon>
        <taxon>Ktedonobacterales</taxon>
        <taxon>Thermosporotrichaceae</taxon>
        <taxon>Thermosporothrix</taxon>
    </lineage>
</organism>
<accession>A0A455SUB4</accession>
<reference evidence="1" key="1">
    <citation type="submission" date="2018-12" db="EMBL/GenBank/DDBJ databases">
        <title>Novel natural products biosynthetic potential of the class Ktedonobacteria.</title>
        <authorList>
            <person name="Zheng Y."/>
            <person name="Saitou A."/>
            <person name="Wang C.M."/>
            <person name="Toyoda A."/>
            <person name="Minakuchi Y."/>
            <person name="Sekiguchi Y."/>
            <person name="Ueda K."/>
            <person name="Takano H."/>
            <person name="Sakai Y."/>
            <person name="Yokota A."/>
            <person name="Yabe S."/>
        </authorList>
    </citation>
    <scope>NUCLEOTIDE SEQUENCE</scope>
    <source>
        <strain evidence="1">COM3</strain>
    </source>
</reference>
<name>A0A455SUB4_9CHLR</name>
<proteinExistence type="predicted"/>
<dbReference type="EMBL" id="AP019376">
    <property type="protein sequence ID" value="BBH88734.1"/>
    <property type="molecule type" value="Genomic_DNA"/>
</dbReference>